<feature type="transmembrane region" description="Helical" evidence="1">
    <location>
        <begin position="26"/>
        <end position="46"/>
    </location>
</feature>
<proteinExistence type="predicted"/>
<feature type="transmembrane region" description="Helical" evidence="1">
    <location>
        <begin position="152"/>
        <end position="174"/>
    </location>
</feature>
<organism evidence="2 3">
    <name type="scientific">Geothrix oryzae</name>
    <dbReference type="NCBI Taxonomy" id="2927975"/>
    <lineage>
        <taxon>Bacteria</taxon>
        <taxon>Pseudomonadati</taxon>
        <taxon>Acidobacteriota</taxon>
        <taxon>Holophagae</taxon>
        <taxon>Holophagales</taxon>
        <taxon>Holophagaceae</taxon>
        <taxon>Geothrix</taxon>
    </lineage>
</organism>
<sequence>MTDPRSTPTPAPTATPEEALLTPLRAGALLGVLVALWTFTMGFTGWYRHPNLLFLFWLVIPLQIVVLVWMLRRTAPTAGYLRQVQNGVGASVIASMIIFMASLLFTMVVFPSYFAELEALGRIQMAKQGLSPEQIEAVVKAQAPMQKPLGSAFAGALGTWITGLFTSLVAAAWYRKR</sequence>
<keyword evidence="1" id="KW-0472">Membrane</keyword>
<gene>
    <name evidence="2" type="ORF">GETHOR_04790</name>
</gene>
<dbReference type="InterPro" id="IPR025250">
    <property type="entry name" value="DUF4199"/>
</dbReference>
<keyword evidence="3" id="KW-1185">Reference proteome</keyword>
<keyword evidence="1" id="KW-1133">Transmembrane helix</keyword>
<dbReference type="Proteomes" id="UP001242010">
    <property type="component" value="Chromosome"/>
</dbReference>
<name>A0ABN6UUS2_9BACT</name>
<dbReference type="Pfam" id="PF13858">
    <property type="entry name" value="DUF4199"/>
    <property type="match status" value="1"/>
</dbReference>
<protein>
    <recommendedName>
        <fullName evidence="4">DUF4199 domain-containing protein</fullName>
    </recommendedName>
</protein>
<keyword evidence="1" id="KW-0812">Transmembrane</keyword>
<evidence type="ECO:0000256" key="1">
    <source>
        <dbReference type="SAM" id="Phobius"/>
    </source>
</evidence>
<feature type="transmembrane region" description="Helical" evidence="1">
    <location>
        <begin position="52"/>
        <end position="71"/>
    </location>
</feature>
<dbReference type="RefSeq" id="WP_286355001.1">
    <property type="nucleotide sequence ID" value="NZ_AP027079.1"/>
</dbReference>
<evidence type="ECO:0000313" key="3">
    <source>
        <dbReference type="Proteomes" id="UP001242010"/>
    </source>
</evidence>
<feature type="transmembrane region" description="Helical" evidence="1">
    <location>
        <begin position="92"/>
        <end position="115"/>
    </location>
</feature>
<evidence type="ECO:0008006" key="4">
    <source>
        <dbReference type="Google" id="ProtNLM"/>
    </source>
</evidence>
<reference evidence="3" key="1">
    <citation type="journal article" date="2023" name="Int. J. Syst. Evol. Microbiol.">
        <title>Mesoterricola silvestris gen. nov., sp. nov., Mesoterricola sediminis sp. nov., Geothrix oryzae sp. nov., Geothrix edaphica sp. nov., Geothrix rubra sp. nov., and Geothrix limicola sp. nov., six novel members of Acidobacteriota isolated from soils.</title>
        <authorList>
            <person name="Itoh H."/>
            <person name="Sugisawa Y."/>
            <person name="Mise K."/>
            <person name="Xu Z."/>
            <person name="Kuniyasu M."/>
            <person name="Ushijima N."/>
            <person name="Kawano K."/>
            <person name="Kobayashi E."/>
            <person name="Shiratori Y."/>
            <person name="Masuda Y."/>
            <person name="Senoo K."/>
        </authorList>
    </citation>
    <scope>NUCLEOTIDE SEQUENCE [LARGE SCALE GENOMIC DNA]</scope>
    <source>
        <strain evidence="3">Red222</strain>
    </source>
</reference>
<accession>A0ABN6UUS2</accession>
<evidence type="ECO:0000313" key="2">
    <source>
        <dbReference type="EMBL" id="BDU68378.1"/>
    </source>
</evidence>
<dbReference type="EMBL" id="AP027079">
    <property type="protein sequence ID" value="BDU68378.1"/>
    <property type="molecule type" value="Genomic_DNA"/>
</dbReference>